<dbReference type="CDD" id="cd09864">
    <property type="entry name" value="PIN_Fcf1-like"/>
    <property type="match status" value="1"/>
</dbReference>
<keyword evidence="8" id="KW-1185">Reference proteome</keyword>
<keyword evidence="3" id="KW-0698">rRNA processing</keyword>
<dbReference type="InterPro" id="IPR006984">
    <property type="entry name" value="Fcf1/UTP23"/>
</dbReference>
<organism evidence="7 8">
    <name type="scientific">Pneumocystis carinii (strain B80)</name>
    <name type="common">Rat pneumocystis pneumonia agent</name>
    <name type="synonym">Pneumocystis carinii f. sp. carinii</name>
    <dbReference type="NCBI Taxonomy" id="1408658"/>
    <lineage>
        <taxon>Eukaryota</taxon>
        <taxon>Fungi</taxon>
        <taxon>Dikarya</taxon>
        <taxon>Ascomycota</taxon>
        <taxon>Taphrinomycotina</taxon>
        <taxon>Pneumocystomycetes</taxon>
        <taxon>Pneumocystaceae</taxon>
        <taxon>Pneumocystis</taxon>
    </lineage>
</organism>
<dbReference type="FunFam" id="3.40.50.1010:FF:000035">
    <property type="entry name" value="Fcf1, putative"/>
    <property type="match status" value="1"/>
</dbReference>
<keyword evidence="2" id="KW-0690">Ribosome biogenesis</keyword>
<dbReference type="OrthoDB" id="76105at2759"/>
<evidence type="ECO:0000313" key="7">
    <source>
        <dbReference type="EMBL" id="KTW28972.1"/>
    </source>
</evidence>
<comment type="subcellular location">
    <subcellularLocation>
        <location evidence="1">Nucleus</location>
        <location evidence="1">Nucleolus</location>
    </subcellularLocation>
</comment>
<gene>
    <name evidence="7" type="ORF">T552_01603</name>
</gene>
<evidence type="ECO:0000256" key="5">
    <source>
        <dbReference type="ARBA" id="ARBA00024026"/>
    </source>
</evidence>
<proteinExistence type="inferred from homology"/>
<dbReference type="EMBL" id="LFVZ01000006">
    <property type="protein sequence ID" value="KTW28972.1"/>
    <property type="molecule type" value="Genomic_DNA"/>
</dbReference>
<evidence type="ECO:0000256" key="2">
    <source>
        <dbReference type="ARBA" id="ARBA00022517"/>
    </source>
</evidence>
<evidence type="ECO:0000313" key="8">
    <source>
        <dbReference type="Proteomes" id="UP000054454"/>
    </source>
</evidence>
<feature type="domain" description="PIN" evidence="6">
    <location>
        <begin position="63"/>
        <end position="162"/>
    </location>
</feature>
<dbReference type="InterPro" id="IPR029060">
    <property type="entry name" value="PIN-like_dom_sf"/>
</dbReference>
<comment type="caution">
    <text evidence="7">The sequence shown here is derived from an EMBL/GenBank/DDBJ whole genome shotgun (WGS) entry which is preliminary data.</text>
</comment>
<keyword evidence="4" id="KW-0539">Nucleus</keyword>
<dbReference type="InterPro" id="IPR037503">
    <property type="entry name" value="Fcf1_PIN"/>
</dbReference>
<dbReference type="GO" id="GO:0032040">
    <property type="term" value="C:small-subunit processome"/>
    <property type="evidence" value="ECO:0007669"/>
    <property type="project" value="InterPro"/>
</dbReference>
<name>A0A0W4ZKR5_PNEC8</name>
<dbReference type="GO" id="GO:0004521">
    <property type="term" value="F:RNA endonuclease activity"/>
    <property type="evidence" value="ECO:0007669"/>
    <property type="project" value="EnsemblFungi"/>
</dbReference>
<dbReference type="VEuPathDB" id="FungiDB:T552_01603"/>
<dbReference type="PANTHER" id="PTHR12416">
    <property type="entry name" value="RRNA-PROCESSING PROTEIN UTP23 HOMOLOG"/>
    <property type="match status" value="1"/>
</dbReference>
<protein>
    <recommendedName>
        <fullName evidence="6">PIN domain-containing protein</fullName>
    </recommendedName>
</protein>
<dbReference type="SUPFAM" id="SSF88723">
    <property type="entry name" value="PIN domain-like"/>
    <property type="match status" value="1"/>
</dbReference>
<comment type="similarity">
    <text evidence="5">Belongs to the UTP23/FCF1 family. FCF1 subfamily.</text>
</comment>
<dbReference type="GeneID" id="28936384"/>
<dbReference type="SMART" id="SM00670">
    <property type="entry name" value="PINc"/>
    <property type="match status" value="1"/>
</dbReference>
<accession>A0A0W4ZKR5</accession>
<dbReference type="AlphaFoldDB" id="A0A0W4ZKR5"/>
<reference evidence="8" key="1">
    <citation type="journal article" date="2016" name="Nat. Commun.">
        <title>Genome analysis of three Pneumocystis species reveals adaptation mechanisms to life exclusively in mammalian hosts.</title>
        <authorList>
            <person name="Ma L."/>
            <person name="Chen Z."/>
            <person name="Huang D.W."/>
            <person name="Kutty G."/>
            <person name="Ishihara M."/>
            <person name="Wang H."/>
            <person name="Abouelleil A."/>
            <person name="Bishop L."/>
            <person name="Davey E."/>
            <person name="Deng R."/>
            <person name="Deng X."/>
            <person name="Fan L."/>
            <person name="Fantoni G."/>
            <person name="Fitzgerald M."/>
            <person name="Gogineni E."/>
            <person name="Goldberg J.M."/>
            <person name="Handley G."/>
            <person name="Hu X."/>
            <person name="Huber C."/>
            <person name="Jiao X."/>
            <person name="Jones K."/>
            <person name="Levin J.Z."/>
            <person name="Liu Y."/>
            <person name="Macdonald P."/>
            <person name="Melnikov A."/>
            <person name="Raley C."/>
            <person name="Sassi M."/>
            <person name="Sherman B.T."/>
            <person name="Song X."/>
            <person name="Sykes S."/>
            <person name="Tran B."/>
            <person name="Walsh L."/>
            <person name="Xia Y."/>
            <person name="Yang J."/>
            <person name="Young S."/>
            <person name="Zeng Q."/>
            <person name="Zheng X."/>
            <person name="Stephens R."/>
            <person name="Nusbaum C."/>
            <person name="Birren B.W."/>
            <person name="Azadi P."/>
            <person name="Lempicki R.A."/>
            <person name="Cuomo C.A."/>
            <person name="Kovacs J.A."/>
        </authorList>
    </citation>
    <scope>NUCLEOTIDE SEQUENCE [LARGE SCALE GENOMIC DNA]</scope>
    <source>
        <strain evidence="8">B80</strain>
    </source>
</reference>
<dbReference type="GO" id="GO:0000447">
    <property type="term" value="P:endonucleolytic cleavage in ITS1 to separate SSU-rRNA from 5.8S rRNA and LSU-rRNA from tricistronic rRNA transcript (SSU-rRNA, 5.8S rRNA, LSU-rRNA)"/>
    <property type="evidence" value="ECO:0007669"/>
    <property type="project" value="EnsemblFungi"/>
</dbReference>
<dbReference type="Proteomes" id="UP000054454">
    <property type="component" value="Unassembled WGS sequence"/>
</dbReference>
<dbReference type="InterPro" id="IPR002716">
    <property type="entry name" value="PIN_dom"/>
</dbReference>
<evidence type="ECO:0000256" key="1">
    <source>
        <dbReference type="ARBA" id="ARBA00004604"/>
    </source>
</evidence>
<dbReference type="RefSeq" id="XP_018226339.1">
    <property type="nucleotide sequence ID" value="XM_018370181.1"/>
</dbReference>
<dbReference type="Gene3D" id="3.40.50.1010">
    <property type="entry name" value="5'-nuclease"/>
    <property type="match status" value="1"/>
</dbReference>
<sequence length="189" mass="21623">MAKTKRTKYTSIKRMISSHDQRLSNSNKNESESEISKNGFIHNIPRVSSSLFFQYNMSLGPPYHILVDTNFINFCIKNKIDIIKGMMDCLYAKCIPYITDCVMAELEKLGSKFRIALRIARDPCFERLPCSHSGNYADNCIISRIIQNNSYIVATNDKNLKVLIRKIPGVPIMYVGNHKLKVERLVGLD</sequence>
<evidence type="ECO:0000259" key="6">
    <source>
        <dbReference type="SMART" id="SM00670"/>
    </source>
</evidence>
<evidence type="ECO:0000256" key="4">
    <source>
        <dbReference type="ARBA" id="ARBA00023242"/>
    </source>
</evidence>
<dbReference type="Pfam" id="PF04900">
    <property type="entry name" value="Fcf1"/>
    <property type="match status" value="1"/>
</dbReference>
<dbReference type="GO" id="GO:0000472">
    <property type="term" value="P:endonucleolytic cleavage to generate mature 5'-end of SSU-rRNA from (SSU-rRNA, 5.8S rRNA, LSU-rRNA)"/>
    <property type="evidence" value="ECO:0007669"/>
    <property type="project" value="EnsemblFungi"/>
</dbReference>
<evidence type="ECO:0000256" key="3">
    <source>
        <dbReference type="ARBA" id="ARBA00022552"/>
    </source>
</evidence>